<reference evidence="1" key="1">
    <citation type="submission" date="2023-06" db="EMBL/GenBank/DDBJ databases">
        <authorList>
            <consortium name="Lawrence Berkeley National Laboratory"/>
            <person name="Ahrendt S."/>
            <person name="Sahu N."/>
            <person name="Indic B."/>
            <person name="Wong-Bajracharya J."/>
            <person name="Merenyi Z."/>
            <person name="Ke H.-M."/>
            <person name="Monk M."/>
            <person name="Kocsube S."/>
            <person name="Drula E."/>
            <person name="Lipzen A."/>
            <person name="Balint B."/>
            <person name="Henrissat B."/>
            <person name="Andreopoulos B."/>
            <person name="Martin F.M."/>
            <person name="Harder C.B."/>
            <person name="Rigling D."/>
            <person name="Ford K.L."/>
            <person name="Foster G.D."/>
            <person name="Pangilinan J."/>
            <person name="Papanicolaou A."/>
            <person name="Barry K."/>
            <person name="LaButti K."/>
            <person name="Viragh M."/>
            <person name="Koriabine M."/>
            <person name="Yan M."/>
            <person name="Riley R."/>
            <person name="Champramary S."/>
            <person name="Plett K.L."/>
            <person name="Tsai I.J."/>
            <person name="Slot J."/>
            <person name="Sipos G."/>
            <person name="Plett J."/>
            <person name="Nagy L.G."/>
            <person name="Grigoriev I.V."/>
        </authorList>
    </citation>
    <scope>NUCLEOTIDE SEQUENCE</scope>
    <source>
        <strain evidence="1">CCBAS 213</strain>
    </source>
</reference>
<sequence>MSKDYKSVMSPVGITVDMDGSEYPPVGGKFMLWVRGVGSSQIQRWKEPTDGGITADKYGRWSTDRMELIDEADWDAPSIIGSHLAYRTILKHVKSFKHSSDHITLRKPEDFSKISVAGGVEIGGIMNCSRASSVKPINGIEISAVGPPTRKEKEKIIKNRYEKTPAANTRDQDQFSRDGRAKEIDVNFACMDSGGGDENCAHSASSCSLCLPHHSPPHAKETVTDPDDWREGKECVEKVTRVHSGWYLLVQEEGKRRHGSLLRYHQFSFSPSLFSMALCLQHIYRSSSMPLTYANNHDLSTPYDRLFYQSFATGIQVELDQCIDRNEFAGVLKASSCTHGRLSRLFFDVSKTLSTVPLALGTVLLDIFDDLLFDAPQFLHDGDERISTRLQGIALCSCLKHTYIDEIARLFCGPRKTLQWLKHWRRGIFGIGKGSVSVFVGDDCTEDVVVEAYATDNVDEKDSADLADMFDVGSTGFTGKKGIKRYPGANEACYEKAGKNQTLVFVKTVKFVVSFLVLFRANASLAGFVRVGINYQDVEAEAITAYAPTKPVINIVPSRRQCHLAYTAVNDKPDRLHNFEVAGSSWSFAG</sequence>
<gene>
    <name evidence="1" type="ORF">EV420DRAFT_1679129</name>
</gene>
<dbReference type="RefSeq" id="XP_060331132.1">
    <property type="nucleotide sequence ID" value="XM_060479192.1"/>
</dbReference>
<proteinExistence type="predicted"/>
<dbReference type="EMBL" id="JAUEPS010000016">
    <property type="protein sequence ID" value="KAK0458882.1"/>
    <property type="molecule type" value="Genomic_DNA"/>
</dbReference>
<dbReference type="Proteomes" id="UP001175211">
    <property type="component" value="Unassembled WGS sequence"/>
</dbReference>
<accession>A0AA39N5Q3</accession>
<protein>
    <submittedName>
        <fullName evidence="1">Uncharacterized protein</fullName>
    </submittedName>
</protein>
<comment type="caution">
    <text evidence="1">The sequence shown here is derived from an EMBL/GenBank/DDBJ whole genome shotgun (WGS) entry which is preliminary data.</text>
</comment>
<name>A0AA39N5Q3_ARMTA</name>
<keyword evidence="2" id="KW-1185">Reference proteome</keyword>
<dbReference type="AlphaFoldDB" id="A0AA39N5Q3"/>
<evidence type="ECO:0000313" key="2">
    <source>
        <dbReference type="Proteomes" id="UP001175211"/>
    </source>
</evidence>
<dbReference type="GeneID" id="85362740"/>
<organism evidence="1 2">
    <name type="scientific">Armillaria tabescens</name>
    <name type="common">Ringless honey mushroom</name>
    <name type="synonym">Agaricus tabescens</name>
    <dbReference type="NCBI Taxonomy" id="1929756"/>
    <lineage>
        <taxon>Eukaryota</taxon>
        <taxon>Fungi</taxon>
        <taxon>Dikarya</taxon>
        <taxon>Basidiomycota</taxon>
        <taxon>Agaricomycotina</taxon>
        <taxon>Agaricomycetes</taxon>
        <taxon>Agaricomycetidae</taxon>
        <taxon>Agaricales</taxon>
        <taxon>Marasmiineae</taxon>
        <taxon>Physalacriaceae</taxon>
        <taxon>Desarmillaria</taxon>
    </lineage>
</organism>
<evidence type="ECO:0000313" key="1">
    <source>
        <dbReference type="EMBL" id="KAK0458882.1"/>
    </source>
</evidence>